<dbReference type="Pfam" id="PF14258">
    <property type="entry name" value="DUF4350"/>
    <property type="match status" value="1"/>
</dbReference>
<feature type="compositionally biased region" description="Polar residues" evidence="1">
    <location>
        <begin position="1"/>
        <end position="13"/>
    </location>
</feature>
<dbReference type="Proteomes" id="UP000642748">
    <property type="component" value="Unassembled WGS sequence"/>
</dbReference>
<feature type="transmembrane region" description="Helical" evidence="2">
    <location>
        <begin position="47"/>
        <end position="67"/>
    </location>
</feature>
<keyword evidence="5" id="KW-1185">Reference proteome</keyword>
<feature type="region of interest" description="Disordered" evidence="1">
    <location>
        <begin position="262"/>
        <end position="315"/>
    </location>
</feature>
<proteinExistence type="predicted"/>
<comment type="caution">
    <text evidence="4">The sequence shown here is derived from an EMBL/GenBank/DDBJ whole genome shotgun (WGS) entry which is preliminary data.</text>
</comment>
<dbReference type="RefSeq" id="WP_203915726.1">
    <property type="nucleotide sequence ID" value="NZ_BONZ01000002.1"/>
</dbReference>
<evidence type="ECO:0000259" key="3">
    <source>
        <dbReference type="Pfam" id="PF14258"/>
    </source>
</evidence>
<name>A0A8J3QK07_9ACTN</name>
<organism evidence="4 5">
    <name type="scientific">Rugosimonospora africana</name>
    <dbReference type="NCBI Taxonomy" id="556532"/>
    <lineage>
        <taxon>Bacteria</taxon>
        <taxon>Bacillati</taxon>
        <taxon>Actinomycetota</taxon>
        <taxon>Actinomycetes</taxon>
        <taxon>Micromonosporales</taxon>
        <taxon>Micromonosporaceae</taxon>
        <taxon>Rugosimonospora</taxon>
    </lineage>
</organism>
<feature type="region of interest" description="Disordered" evidence="1">
    <location>
        <begin position="1"/>
        <end position="37"/>
    </location>
</feature>
<keyword evidence="2" id="KW-0812">Transmembrane</keyword>
<gene>
    <name evidence="4" type="ORF">Raf01_01730</name>
</gene>
<feature type="compositionally biased region" description="Gly residues" evidence="1">
    <location>
        <begin position="268"/>
        <end position="304"/>
    </location>
</feature>
<evidence type="ECO:0000313" key="5">
    <source>
        <dbReference type="Proteomes" id="UP000642748"/>
    </source>
</evidence>
<sequence>MSTTDQATNQASEPATATAPAVPTQAGPAPAAAAPPAGPRRRRWLRVAVPFAVAVLVLIVTVVTHAIEQPDPSALTPVDSGSDGGSRLAQLLADKGIGIETVHRSPDALTSALRGNATLFVPAPALMNPAYVRVLELLPETTRVVLLAPSAYMLASGHIPVGGASTRWATKAVEPGCAMPEAQEAGEAAVYHVRYQPSPDETYLRCYQDALLSLRLGRPEVILVGASDPFRNDRIDEYGNAALATGLLSRYPRVVWLDLHGNEPPPNGSGGGTGSFGGSGGSGSSGGSNGGNGQGGGGGSGGGSSHNSSSGDSPPLPIPPQFWAVLALLVAAMLAIALAKARRLGPPVAEPLPVTVRGLETVAGRGRLYQRAKARGWALHILRTAAIRRLVAALDLGPDPAPAPATVVEALAHRTGRPTDEIDAILYGPEPATDAELLSATNELDALMHQAFPDIAKGESG</sequence>
<dbReference type="EMBL" id="BONZ01000002">
    <property type="protein sequence ID" value="GIH12001.1"/>
    <property type="molecule type" value="Genomic_DNA"/>
</dbReference>
<feature type="domain" description="DUF4350" evidence="3">
    <location>
        <begin position="79"/>
        <end position="248"/>
    </location>
</feature>
<evidence type="ECO:0000256" key="2">
    <source>
        <dbReference type="SAM" id="Phobius"/>
    </source>
</evidence>
<evidence type="ECO:0000256" key="1">
    <source>
        <dbReference type="SAM" id="MobiDB-lite"/>
    </source>
</evidence>
<accession>A0A8J3QK07</accession>
<protein>
    <recommendedName>
        <fullName evidence="3">DUF4350 domain-containing protein</fullName>
    </recommendedName>
</protein>
<reference evidence="4" key="1">
    <citation type="submission" date="2021-01" db="EMBL/GenBank/DDBJ databases">
        <title>Whole genome shotgun sequence of Rugosimonospora africana NBRC 104875.</title>
        <authorList>
            <person name="Komaki H."/>
            <person name="Tamura T."/>
        </authorList>
    </citation>
    <scope>NUCLEOTIDE SEQUENCE</scope>
    <source>
        <strain evidence="4">NBRC 104875</strain>
    </source>
</reference>
<keyword evidence="2" id="KW-1133">Transmembrane helix</keyword>
<feature type="compositionally biased region" description="Low complexity" evidence="1">
    <location>
        <begin position="14"/>
        <end position="35"/>
    </location>
</feature>
<dbReference type="InterPro" id="IPR025646">
    <property type="entry name" value="DUF4350"/>
</dbReference>
<evidence type="ECO:0000313" key="4">
    <source>
        <dbReference type="EMBL" id="GIH12001.1"/>
    </source>
</evidence>
<keyword evidence="2" id="KW-0472">Membrane</keyword>
<dbReference type="AlphaFoldDB" id="A0A8J3QK07"/>